<evidence type="ECO:0000313" key="2">
    <source>
        <dbReference type="EMBL" id="ACL46077.1"/>
    </source>
</evidence>
<dbReference type="EMBL" id="CP001344">
    <property type="protein sequence ID" value="ACL46077.1"/>
    <property type="molecule type" value="Genomic_DNA"/>
</dbReference>
<sequence>MRGASLPINHVTSLGIFLFLVLCAVNILSDAFDVNQAHESQSNESIFSPRFVYAYFVALFCIVVGLIPVVYAYVGENSFALRFIINCLITLITAIFSCKVAHNPIKVILDFFINPLVKRNSEDSEKIVVAAITLFLGIFISWQWLILVQTIV</sequence>
<proteinExistence type="predicted"/>
<reference evidence="2" key="1">
    <citation type="submission" date="2009-01" db="EMBL/GenBank/DDBJ databases">
        <title>Complete sequence of chromosome Cyanothece sp. PCC 7425.</title>
        <authorList>
            <consortium name="US DOE Joint Genome Institute"/>
            <person name="Lucas S."/>
            <person name="Copeland A."/>
            <person name="Lapidus A."/>
            <person name="Glavina del Rio T."/>
            <person name="Dalin E."/>
            <person name="Tice H."/>
            <person name="Bruce D."/>
            <person name="Goodwin L."/>
            <person name="Pitluck S."/>
            <person name="Sims D."/>
            <person name="Meineke L."/>
            <person name="Brettin T."/>
            <person name="Detter J.C."/>
            <person name="Han C."/>
            <person name="Larimer F."/>
            <person name="Land M."/>
            <person name="Hauser L."/>
            <person name="Kyrpides N."/>
            <person name="Ovchinnikova G."/>
            <person name="Liberton M."/>
            <person name="Stoeckel J."/>
            <person name="Banerjee A."/>
            <person name="Singh A."/>
            <person name="Page L."/>
            <person name="Sato H."/>
            <person name="Zhao L."/>
            <person name="Sherman L."/>
            <person name="Pakrasi H."/>
            <person name="Richardson P."/>
        </authorList>
    </citation>
    <scope>NUCLEOTIDE SEQUENCE</scope>
    <source>
        <strain evidence="2">PCC 7425</strain>
    </source>
</reference>
<feature type="transmembrane region" description="Helical" evidence="1">
    <location>
        <begin position="127"/>
        <end position="146"/>
    </location>
</feature>
<feature type="transmembrane region" description="Helical" evidence="1">
    <location>
        <begin position="12"/>
        <end position="32"/>
    </location>
</feature>
<keyword evidence="1" id="KW-1133">Transmembrane helix</keyword>
<dbReference type="HOGENOM" id="CLU_1719310_0_0_3"/>
<gene>
    <name evidence="2" type="ordered locus">Cyan7425_3758</name>
</gene>
<organism evidence="2">
    <name type="scientific">Cyanothece sp. (strain PCC 7425 / ATCC 29141)</name>
    <dbReference type="NCBI Taxonomy" id="395961"/>
    <lineage>
        <taxon>Bacteria</taxon>
        <taxon>Bacillati</taxon>
        <taxon>Cyanobacteriota</taxon>
        <taxon>Cyanophyceae</taxon>
        <taxon>Gomontiellales</taxon>
        <taxon>Cyanothecaceae</taxon>
        <taxon>Cyanothece</taxon>
    </lineage>
</organism>
<protein>
    <submittedName>
        <fullName evidence="2">Uncharacterized protein</fullName>
    </submittedName>
</protein>
<dbReference type="AlphaFoldDB" id="B8HTJ6"/>
<keyword evidence="1" id="KW-0812">Transmembrane</keyword>
<feature type="transmembrane region" description="Helical" evidence="1">
    <location>
        <begin position="79"/>
        <end position="98"/>
    </location>
</feature>
<accession>B8HTJ6</accession>
<feature type="transmembrane region" description="Helical" evidence="1">
    <location>
        <begin position="52"/>
        <end position="73"/>
    </location>
</feature>
<name>B8HTJ6_CYAP4</name>
<dbReference type="KEGG" id="cyn:Cyan7425_3758"/>
<evidence type="ECO:0000256" key="1">
    <source>
        <dbReference type="SAM" id="Phobius"/>
    </source>
</evidence>
<keyword evidence="1" id="KW-0472">Membrane</keyword>